<evidence type="ECO:0000313" key="1">
    <source>
        <dbReference type="EMBL" id="CCD43324.1"/>
    </source>
</evidence>
<protein>
    <submittedName>
        <fullName evidence="1">Uncharacterized protein</fullName>
    </submittedName>
</protein>
<organism evidence="1 2">
    <name type="scientific">Botryotinia fuckeliana (strain T4)</name>
    <name type="common">Noble rot fungus</name>
    <name type="synonym">Botrytis cinerea</name>
    <dbReference type="NCBI Taxonomy" id="999810"/>
    <lineage>
        <taxon>Eukaryota</taxon>
        <taxon>Fungi</taxon>
        <taxon>Dikarya</taxon>
        <taxon>Ascomycota</taxon>
        <taxon>Pezizomycotina</taxon>
        <taxon>Leotiomycetes</taxon>
        <taxon>Helotiales</taxon>
        <taxon>Sclerotiniaceae</taxon>
        <taxon>Botrytis</taxon>
    </lineage>
</organism>
<dbReference type="InParanoid" id="G2XRF6"/>
<sequence>MLNYLCLMLINTPHLRNALLYPRSLGVSNSIHISLTSHQQASKQARKQILI</sequence>
<dbReference type="EMBL" id="FQ790256">
    <property type="protein sequence ID" value="CCD43324.1"/>
    <property type="molecule type" value="Genomic_DNA"/>
</dbReference>
<accession>G2XRF6</accession>
<proteinExistence type="predicted"/>
<reference evidence="2" key="1">
    <citation type="journal article" date="2011" name="PLoS Genet.">
        <title>Genomic analysis of the necrotrophic fungal pathogens Sclerotinia sclerotiorum and Botrytis cinerea.</title>
        <authorList>
            <person name="Amselem J."/>
            <person name="Cuomo C.A."/>
            <person name="van Kan J.A."/>
            <person name="Viaud M."/>
            <person name="Benito E.P."/>
            <person name="Couloux A."/>
            <person name="Coutinho P.M."/>
            <person name="de Vries R.P."/>
            <person name="Dyer P.S."/>
            <person name="Fillinger S."/>
            <person name="Fournier E."/>
            <person name="Gout L."/>
            <person name="Hahn M."/>
            <person name="Kohn L."/>
            <person name="Lapalu N."/>
            <person name="Plummer K.M."/>
            <person name="Pradier J.M."/>
            <person name="Quevillon E."/>
            <person name="Sharon A."/>
            <person name="Simon A."/>
            <person name="ten Have A."/>
            <person name="Tudzynski B."/>
            <person name="Tudzynski P."/>
            <person name="Wincker P."/>
            <person name="Andrew M."/>
            <person name="Anthouard V."/>
            <person name="Beever R.E."/>
            <person name="Beffa R."/>
            <person name="Benoit I."/>
            <person name="Bouzid O."/>
            <person name="Brault B."/>
            <person name="Chen Z."/>
            <person name="Choquer M."/>
            <person name="Collemare J."/>
            <person name="Cotton P."/>
            <person name="Danchin E.G."/>
            <person name="Da Silva C."/>
            <person name="Gautier A."/>
            <person name="Giraud C."/>
            <person name="Giraud T."/>
            <person name="Gonzalez C."/>
            <person name="Grossetete S."/>
            <person name="Guldener U."/>
            <person name="Henrissat B."/>
            <person name="Howlett B.J."/>
            <person name="Kodira C."/>
            <person name="Kretschmer M."/>
            <person name="Lappartient A."/>
            <person name="Leroch M."/>
            <person name="Levis C."/>
            <person name="Mauceli E."/>
            <person name="Neuveglise C."/>
            <person name="Oeser B."/>
            <person name="Pearson M."/>
            <person name="Poulain J."/>
            <person name="Poussereau N."/>
            <person name="Quesneville H."/>
            <person name="Rascle C."/>
            <person name="Schumacher J."/>
            <person name="Segurens B."/>
            <person name="Sexton A."/>
            <person name="Silva E."/>
            <person name="Sirven C."/>
            <person name="Soanes D.M."/>
            <person name="Talbot N.J."/>
            <person name="Templeton M."/>
            <person name="Yandava C."/>
            <person name="Yarden O."/>
            <person name="Zeng Q."/>
            <person name="Rollins J.A."/>
            <person name="Lebrun M.H."/>
            <person name="Dickman M."/>
        </authorList>
    </citation>
    <scope>NUCLEOTIDE SEQUENCE [LARGE SCALE GENOMIC DNA]</scope>
    <source>
        <strain evidence="2">T4</strain>
    </source>
</reference>
<dbReference type="Proteomes" id="UP000008177">
    <property type="component" value="Unplaced contigs"/>
</dbReference>
<gene>
    <name evidence="1" type="ORF">BofuT4_uP067320.1</name>
</gene>
<name>G2XRF6_BOTF4</name>
<dbReference type="AlphaFoldDB" id="G2XRF6"/>
<dbReference type="HOGENOM" id="CLU_3106035_0_0_1"/>
<evidence type="ECO:0000313" key="2">
    <source>
        <dbReference type="Proteomes" id="UP000008177"/>
    </source>
</evidence>